<evidence type="ECO:0000256" key="2">
    <source>
        <dbReference type="ARBA" id="ARBA00022771"/>
    </source>
</evidence>
<dbReference type="EMBL" id="JARKHS020036272">
    <property type="protein sequence ID" value="KAK8756399.1"/>
    <property type="molecule type" value="Genomic_DNA"/>
</dbReference>
<evidence type="ECO:0000256" key="3">
    <source>
        <dbReference type="ARBA" id="ARBA00022833"/>
    </source>
</evidence>
<dbReference type="Proteomes" id="UP001321473">
    <property type="component" value="Unassembled WGS sequence"/>
</dbReference>
<evidence type="ECO:0000313" key="4">
    <source>
        <dbReference type="EMBL" id="KAK8756399.1"/>
    </source>
</evidence>
<organism evidence="4 5">
    <name type="scientific">Amblyomma americanum</name>
    <name type="common">Lone star tick</name>
    <dbReference type="NCBI Taxonomy" id="6943"/>
    <lineage>
        <taxon>Eukaryota</taxon>
        <taxon>Metazoa</taxon>
        <taxon>Ecdysozoa</taxon>
        <taxon>Arthropoda</taxon>
        <taxon>Chelicerata</taxon>
        <taxon>Arachnida</taxon>
        <taxon>Acari</taxon>
        <taxon>Parasitiformes</taxon>
        <taxon>Ixodida</taxon>
        <taxon>Ixodoidea</taxon>
        <taxon>Ixodidae</taxon>
        <taxon>Amblyomminae</taxon>
        <taxon>Amblyomma</taxon>
    </lineage>
</organism>
<name>A0AAQ4D1Q9_AMBAM</name>
<dbReference type="PROSITE" id="PS00518">
    <property type="entry name" value="ZF_RING_1"/>
    <property type="match status" value="1"/>
</dbReference>
<gene>
    <name evidence="4" type="ORF">V5799_000898</name>
</gene>
<comment type="caution">
    <text evidence="4">The sequence shown here is derived from an EMBL/GenBank/DDBJ whole genome shotgun (WGS) entry which is preliminary data.</text>
</comment>
<dbReference type="AlphaFoldDB" id="A0AAQ4D1Q9"/>
<protein>
    <submittedName>
        <fullName evidence="4">Uncharacterized protein</fullName>
    </submittedName>
</protein>
<reference evidence="4 5" key="1">
    <citation type="journal article" date="2023" name="Arcadia Sci">
        <title>De novo assembly of a long-read Amblyomma americanum tick genome.</title>
        <authorList>
            <person name="Chou S."/>
            <person name="Poskanzer K.E."/>
            <person name="Rollins M."/>
            <person name="Thuy-Boun P.S."/>
        </authorList>
    </citation>
    <scope>NUCLEOTIDE SEQUENCE [LARGE SCALE GENOMIC DNA]</scope>
    <source>
        <strain evidence="4">F_SG_1</strain>
        <tissue evidence="4">Salivary glands</tissue>
    </source>
</reference>
<sequence length="147" mass="16563">MAPVVKRMDAGCVLYGVDSGFDYLLACFLEPLSRSEYCGCCGRLCSHTMVPCCHIVCSGCYARHSARSYTCALDAVGFRQQDVAVMVDSGRDLAARHVRRWNREEACKISGLSFQFLERRLPAHLLHSVQPGGLFRRWRRSTNDVQQ</sequence>
<proteinExistence type="predicted"/>
<keyword evidence="2" id="KW-0863">Zinc-finger</keyword>
<evidence type="ECO:0000256" key="1">
    <source>
        <dbReference type="ARBA" id="ARBA00022723"/>
    </source>
</evidence>
<keyword evidence="1" id="KW-0479">Metal-binding</keyword>
<dbReference type="GO" id="GO:0008270">
    <property type="term" value="F:zinc ion binding"/>
    <property type="evidence" value="ECO:0007669"/>
    <property type="project" value="UniProtKB-KW"/>
</dbReference>
<evidence type="ECO:0000313" key="5">
    <source>
        <dbReference type="Proteomes" id="UP001321473"/>
    </source>
</evidence>
<keyword evidence="3" id="KW-0862">Zinc</keyword>
<keyword evidence="5" id="KW-1185">Reference proteome</keyword>
<accession>A0AAQ4D1Q9</accession>
<dbReference type="InterPro" id="IPR017907">
    <property type="entry name" value="Znf_RING_CS"/>
</dbReference>